<sequence>MTSINQIKRELRQKGDPVRAEHSRRFFKTGKGQYGEGDVFLGLSVPEMREIAKKYKDLELSEIEKLLRSKIHEERFTAIEILNFKYKDALAPARSKIVNFYLKYKEFVNNWDLVDDSAPYILGNWLLDKDTKILHKLAGSKSLWDRRIAIVATFAFIKNDRFKDTLEISEKLLDDDEDLIHKAVGWMLREVGKKDIKLLEKFLAKHASHMPRTALRHAIERFPESKREKYLKISG</sequence>
<dbReference type="Pfam" id="PF08713">
    <property type="entry name" value="DNA_alkylation"/>
    <property type="match status" value="1"/>
</dbReference>
<dbReference type="PANTHER" id="PTHR34070">
    <property type="entry name" value="ARMADILLO-TYPE FOLD"/>
    <property type="match status" value="1"/>
</dbReference>
<comment type="caution">
    <text evidence="1">The sequence shown here is derived from an EMBL/GenBank/DDBJ whole genome shotgun (WGS) entry which is preliminary data.</text>
</comment>
<dbReference type="CDD" id="cd06561">
    <property type="entry name" value="AlkD_like"/>
    <property type="match status" value="1"/>
</dbReference>
<dbReference type="InterPro" id="IPR014825">
    <property type="entry name" value="DNA_alkylation"/>
</dbReference>
<accession>A0A1F7YV83</accession>
<dbReference type="SUPFAM" id="SSF48371">
    <property type="entry name" value="ARM repeat"/>
    <property type="match status" value="1"/>
</dbReference>
<evidence type="ECO:0000313" key="2">
    <source>
        <dbReference type="Proteomes" id="UP000178870"/>
    </source>
</evidence>
<dbReference type="InterPro" id="IPR016024">
    <property type="entry name" value="ARM-type_fold"/>
</dbReference>
<evidence type="ECO:0000313" key="1">
    <source>
        <dbReference type="EMBL" id="OGM31157.1"/>
    </source>
</evidence>
<proteinExistence type="predicted"/>
<dbReference type="EMBL" id="MGGP01000029">
    <property type="protein sequence ID" value="OGM31157.1"/>
    <property type="molecule type" value="Genomic_DNA"/>
</dbReference>
<dbReference type="AlphaFoldDB" id="A0A1F7YV83"/>
<reference evidence="1 2" key="1">
    <citation type="journal article" date="2016" name="Nat. Commun.">
        <title>Thousands of microbial genomes shed light on interconnected biogeochemical processes in an aquifer system.</title>
        <authorList>
            <person name="Anantharaman K."/>
            <person name="Brown C.T."/>
            <person name="Hug L.A."/>
            <person name="Sharon I."/>
            <person name="Castelle C.J."/>
            <person name="Probst A.J."/>
            <person name="Thomas B.C."/>
            <person name="Singh A."/>
            <person name="Wilkins M.J."/>
            <person name="Karaoz U."/>
            <person name="Brodie E.L."/>
            <person name="Williams K.H."/>
            <person name="Hubbard S.S."/>
            <person name="Banfield J.F."/>
        </authorList>
    </citation>
    <scope>NUCLEOTIDE SEQUENCE [LARGE SCALE GENOMIC DNA]</scope>
</reference>
<dbReference type="Gene3D" id="1.25.10.90">
    <property type="match status" value="1"/>
</dbReference>
<name>A0A1F7YV83_9BACT</name>
<dbReference type="Proteomes" id="UP000178870">
    <property type="component" value="Unassembled WGS sequence"/>
</dbReference>
<dbReference type="PANTHER" id="PTHR34070:SF1">
    <property type="entry name" value="DNA ALKYLATION REPAIR PROTEIN"/>
    <property type="match status" value="1"/>
</dbReference>
<organism evidence="1 2">
    <name type="scientific">Candidatus Woesebacteria bacterium RIFCSPHIGHO2_01_FULL_44_21</name>
    <dbReference type="NCBI Taxonomy" id="1802503"/>
    <lineage>
        <taxon>Bacteria</taxon>
        <taxon>Candidatus Woeseibacteriota</taxon>
    </lineage>
</organism>
<gene>
    <name evidence="1" type="ORF">A2803_01635</name>
</gene>
<protein>
    <submittedName>
        <fullName evidence="1">DNA alkylation repair protein</fullName>
    </submittedName>
</protein>